<dbReference type="GO" id="GO:0071111">
    <property type="term" value="F:cyclic-guanylate-specific phosphodiesterase activity"/>
    <property type="evidence" value="ECO:0007669"/>
    <property type="project" value="InterPro"/>
</dbReference>
<keyword evidence="3" id="KW-1185">Reference proteome</keyword>
<organism evidence="2 3">
    <name type="scientific">Pseudomonas shahriarae</name>
    <dbReference type="NCBI Taxonomy" id="2745512"/>
    <lineage>
        <taxon>Bacteria</taxon>
        <taxon>Pseudomonadati</taxon>
        <taxon>Pseudomonadota</taxon>
        <taxon>Gammaproteobacteria</taxon>
        <taxon>Pseudomonadales</taxon>
        <taxon>Pseudomonadaceae</taxon>
        <taxon>Pseudomonas</taxon>
    </lineage>
</organism>
<dbReference type="Proteomes" id="UP001148185">
    <property type="component" value="Unassembled WGS sequence"/>
</dbReference>
<feature type="domain" description="EAL" evidence="1">
    <location>
        <begin position="93"/>
        <end position="345"/>
    </location>
</feature>
<dbReference type="PROSITE" id="PS50883">
    <property type="entry name" value="EAL"/>
    <property type="match status" value="1"/>
</dbReference>
<proteinExistence type="predicted"/>
<sequence length="364" mass="40238">MNVRPWDYIICDSDALEITGLQVIDALAELGSTAQLLIMQPLPSPIFEAIEAHAVGKKVSLRLLNTASSTLQQVKKNILSDFPANNTGDSSATDAVDFTQTSPLECLEQIVAYYQPQISIGSGRLYGAEALARWDLKELGVFGPLNILPVLKTAPLREALWERMLDHATDTLKRLQGAELNIAVNICADIARSVTWSEDLAQRFQRSNIRTQNFTVEITESPLHDAQSWLTGTVAQLRLRGFNCAIDDFGTGFSSLQRLATTPFNKLKIDKGFVQRARSSSAGKKLLNNTVMLAHDLGLLVIAEGIETEEDYERAGELGIDIAQGYYFAKPMPFNDFMKYALSHTEHFNNPAFRLARANGGLFE</sequence>
<dbReference type="Gene3D" id="3.20.20.450">
    <property type="entry name" value="EAL domain"/>
    <property type="match status" value="1"/>
</dbReference>
<dbReference type="CDD" id="cd01948">
    <property type="entry name" value="EAL"/>
    <property type="match status" value="1"/>
</dbReference>
<dbReference type="PANTHER" id="PTHR33121:SF70">
    <property type="entry name" value="SIGNALING PROTEIN YKOW"/>
    <property type="match status" value="1"/>
</dbReference>
<evidence type="ECO:0000259" key="1">
    <source>
        <dbReference type="PROSITE" id="PS50883"/>
    </source>
</evidence>
<protein>
    <submittedName>
        <fullName evidence="2">EAL domain-containing protein</fullName>
    </submittedName>
</protein>
<comment type="caution">
    <text evidence="2">The sequence shown here is derived from an EMBL/GenBank/DDBJ whole genome shotgun (WGS) entry which is preliminary data.</text>
</comment>
<dbReference type="InterPro" id="IPR050706">
    <property type="entry name" value="Cyclic-di-GMP_PDE-like"/>
</dbReference>
<evidence type="ECO:0000313" key="3">
    <source>
        <dbReference type="Proteomes" id="UP001148185"/>
    </source>
</evidence>
<dbReference type="InterPro" id="IPR035919">
    <property type="entry name" value="EAL_sf"/>
</dbReference>
<dbReference type="EMBL" id="JAMDHA010000009">
    <property type="protein sequence ID" value="MDD1007651.1"/>
    <property type="molecule type" value="Genomic_DNA"/>
</dbReference>
<dbReference type="RefSeq" id="WP_042558801.1">
    <property type="nucleotide sequence ID" value="NZ_JAMDHA010000009.1"/>
</dbReference>
<dbReference type="Pfam" id="PF00563">
    <property type="entry name" value="EAL"/>
    <property type="match status" value="1"/>
</dbReference>
<evidence type="ECO:0000313" key="2">
    <source>
        <dbReference type="EMBL" id="MDD1007651.1"/>
    </source>
</evidence>
<dbReference type="SMART" id="SM00052">
    <property type="entry name" value="EAL"/>
    <property type="match status" value="1"/>
</dbReference>
<accession>A0A9X4H9P1</accession>
<dbReference type="SUPFAM" id="SSF141868">
    <property type="entry name" value="EAL domain-like"/>
    <property type="match status" value="1"/>
</dbReference>
<dbReference type="PANTHER" id="PTHR33121">
    <property type="entry name" value="CYCLIC DI-GMP PHOSPHODIESTERASE PDEF"/>
    <property type="match status" value="1"/>
</dbReference>
<dbReference type="AlphaFoldDB" id="A0A9X4H9P1"/>
<reference evidence="2 3" key="1">
    <citation type="submission" date="2022-05" db="EMBL/GenBank/DDBJ databases">
        <title>Novel Pseudomonas spp. Isolated from a Rainbow Trout Aquaculture Facility.</title>
        <authorList>
            <person name="Testerman T."/>
            <person name="Graf J."/>
        </authorList>
    </citation>
    <scope>NUCLEOTIDE SEQUENCE [LARGE SCALE GENOMIC DNA]</scope>
    <source>
        <strain evidence="2 3">ID1042</strain>
    </source>
</reference>
<name>A0A9X4H9P1_9PSED</name>
<gene>
    <name evidence="2" type="ORF">M5G27_09200</name>
</gene>
<dbReference type="InterPro" id="IPR001633">
    <property type="entry name" value="EAL_dom"/>
</dbReference>